<protein>
    <submittedName>
        <fullName evidence="3">Uncharacterized protein</fullName>
    </submittedName>
</protein>
<feature type="compositionally biased region" description="Basic and acidic residues" evidence="1">
    <location>
        <begin position="26"/>
        <end position="38"/>
    </location>
</feature>
<feature type="region of interest" description="Disordered" evidence="1">
    <location>
        <begin position="204"/>
        <end position="310"/>
    </location>
</feature>
<keyword evidence="2" id="KW-0812">Transmembrane</keyword>
<name>A0ABN2VWN2_9ACTN</name>
<evidence type="ECO:0000256" key="1">
    <source>
        <dbReference type="SAM" id="MobiDB-lite"/>
    </source>
</evidence>
<keyword evidence="2" id="KW-0472">Membrane</keyword>
<feature type="compositionally biased region" description="Basic and acidic residues" evidence="1">
    <location>
        <begin position="235"/>
        <end position="250"/>
    </location>
</feature>
<feature type="compositionally biased region" description="Gly residues" evidence="1">
    <location>
        <begin position="403"/>
        <end position="414"/>
    </location>
</feature>
<comment type="caution">
    <text evidence="3">The sequence shown here is derived from an EMBL/GenBank/DDBJ whole genome shotgun (WGS) entry which is preliminary data.</text>
</comment>
<keyword evidence="4" id="KW-1185">Reference proteome</keyword>
<evidence type="ECO:0000256" key="2">
    <source>
        <dbReference type="SAM" id="Phobius"/>
    </source>
</evidence>
<dbReference type="EMBL" id="BAAAPE010000007">
    <property type="protein sequence ID" value="GAA2074745.1"/>
    <property type="molecule type" value="Genomic_DNA"/>
</dbReference>
<proteinExistence type="predicted"/>
<accession>A0ABN2VWN2</accession>
<feature type="compositionally biased region" description="Gly residues" evidence="1">
    <location>
        <begin position="348"/>
        <end position="396"/>
    </location>
</feature>
<feature type="compositionally biased region" description="Low complexity" evidence="1">
    <location>
        <begin position="433"/>
        <end position="445"/>
    </location>
</feature>
<feature type="region of interest" description="Disordered" evidence="1">
    <location>
        <begin position="118"/>
        <end position="162"/>
    </location>
</feature>
<feature type="region of interest" description="Disordered" evidence="1">
    <location>
        <begin position="20"/>
        <end position="51"/>
    </location>
</feature>
<evidence type="ECO:0000313" key="3">
    <source>
        <dbReference type="EMBL" id="GAA2074745.1"/>
    </source>
</evidence>
<gene>
    <name evidence="3" type="ORF">GCM10009801_28910</name>
</gene>
<organism evidence="3 4">
    <name type="scientific">Streptomyces albiaxialis</name>
    <dbReference type="NCBI Taxonomy" id="329523"/>
    <lineage>
        <taxon>Bacteria</taxon>
        <taxon>Bacillati</taxon>
        <taxon>Actinomycetota</taxon>
        <taxon>Actinomycetes</taxon>
        <taxon>Kitasatosporales</taxon>
        <taxon>Streptomycetaceae</taxon>
        <taxon>Streptomyces</taxon>
    </lineage>
</organism>
<feature type="region of interest" description="Disordered" evidence="1">
    <location>
        <begin position="343"/>
        <end position="455"/>
    </location>
</feature>
<reference evidence="4" key="1">
    <citation type="journal article" date="2019" name="Int. J. Syst. Evol. Microbiol.">
        <title>The Global Catalogue of Microorganisms (GCM) 10K type strain sequencing project: providing services to taxonomists for standard genome sequencing and annotation.</title>
        <authorList>
            <consortium name="The Broad Institute Genomics Platform"/>
            <consortium name="The Broad Institute Genome Sequencing Center for Infectious Disease"/>
            <person name="Wu L."/>
            <person name="Ma J."/>
        </authorList>
    </citation>
    <scope>NUCLEOTIDE SEQUENCE [LARGE SCALE GENOMIC DNA]</scope>
    <source>
        <strain evidence="4">JCM 15478</strain>
    </source>
</reference>
<dbReference type="RefSeq" id="WP_344527836.1">
    <property type="nucleotide sequence ID" value="NZ_BAAAPE010000007.1"/>
</dbReference>
<feature type="compositionally biased region" description="Low complexity" evidence="1">
    <location>
        <begin position="125"/>
        <end position="138"/>
    </location>
</feature>
<feature type="compositionally biased region" description="Basic and acidic residues" evidence="1">
    <location>
        <begin position="270"/>
        <end position="284"/>
    </location>
</feature>
<sequence length="455" mass="43915">MADDRYNWLDEETAERLLRGLPVDAQETRREGHRERNRKDRRGPGALNVPGDAWFEEADRRTAERLASVLDALAAEHTHAETPAHGSTAVELPGEAAALDAFRAARVGVLHSASVGMAGPGGDSGSPSASASSSAPGAPDGGRGGRTRGRRGTPSERRARSVLGGRPLRAGFAVALAGCALGGVAVAAGAGVLPTPFGGKGTPAVSVSPVASPDANRSHGSGEAGADPSEDEDTRDTSGGKPDRDPDGKESASPSTPGDRRSSSGGPGHGGEKGDAPGDGGEHDDRDDEGDRGEGHGSAGSPDKQAVASALCKAYEDGKLSAGDRRKLERAAGGRAVVQKFCAKYDSPGGGPVSGGPGGAVGGNGGSGGNHDSGGGSGGSGGGPGRPGSSGGATGGGEEDGGSSAGSGGEGDSGGSDASGTSGGTGTTGGSAGSPAVSGASEAPGRTVTGATPSR</sequence>
<feature type="compositionally biased region" description="Gly residues" evidence="1">
    <location>
        <begin position="421"/>
        <end position="432"/>
    </location>
</feature>
<evidence type="ECO:0000313" key="4">
    <source>
        <dbReference type="Proteomes" id="UP001500016"/>
    </source>
</evidence>
<keyword evidence="2" id="KW-1133">Transmembrane helix</keyword>
<feature type="transmembrane region" description="Helical" evidence="2">
    <location>
        <begin position="170"/>
        <end position="193"/>
    </location>
</feature>
<dbReference type="Proteomes" id="UP001500016">
    <property type="component" value="Unassembled WGS sequence"/>
</dbReference>